<protein>
    <recommendedName>
        <fullName evidence="4">DUF3307 domain-containing protein</fullName>
    </recommendedName>
</protein>
<dbReference type="Proteomes" id="UP000652013">
    <property type="component" value="Unassembled WGS sequence"/>
</dbReference>
<comment type="caution">
    <text evidence="2">The sequence shown here is derived from an EMBL/GenBank/DDBJ whole genome shotgun (WGS) entry which is preliminary data.</text>
</comment>
<evidence type="ECO:0000256" key="1">
    <source>
        <dbReference type="SAM" id="Phobius"/>
    </source>
</evidence>
<sequence length="149" mass="15772">MTESLDAADLARQVTFVVTLLALLVGHQVGDHVLQSDRQAAEKCGPGRAALRAMAGHLLAYHLAVGAVLAVVAFVLHLPLSVPGVVAGLAFSAVTHGLLDRRHLVRVVLQRTGSPRFAEQTTPVCGMYVADQALHWLCLLISALLIATL</sequence>
<dbReference type="AlphaFoldDB" id="A0A8J3YC34"/>
<organism evidence="2 3">
    <name type="scientific">Spirilliplanes yamanashiensis</name>
    <dbReference type="NCBI Taxonomy" id="42233"/>
    <lineage>
        <taxon>Bacteria</taxon>
        <taxon>Bacillati</taxon>
        <taxon>Actinomycetota</taxon>
        <taxon>Actinomycetes</taxon>
        <taxon>Micromonosporales</taxon>
        <taxon>Micromonosporaceae</taxon>
        <taxon>Spirilliplanes</taxon>
    </lineage>
</organism>
<evidence type="ECO:0000313" key="2">
    <source>
        <dbReference type="EMBL" id="GIJ05240.1"/>
    </source>
</evidence>
<gene>
    <name evidence="2" type="ORF">Sya03_45920</name>
</gene>
<dbReference type="RefSeq" id="WP_203940448.1">
    <property type="nucleotide sequence ID" value="NZ_BAAAGJ010000011.1"/>
</dbReference>
<evidence type="ECO:0000313" key="3">
    <source>
        <dbReference type="Proteomes" id="UP000652013"/>
    </source>
</evidence>
<feature type="transmembrane region" description="Helical" evidence="1">
    <location>
        <begin position="58"/>
        <end position="76"/>
    </location>
</feature>
<reference evidence="2" key="1">
    <citation type="submission" date="2021-01" db="EMBL/GenBank/DDBJ databases">
        <title>Whole genome shotgun sequence of Spirilliplanes yamanashiensis NBRC 15828.</title>
        <authorList>
            <person name="Komaki H."/>
            <person name="Tamura T."/>
        </authorList>
    </citation>
    <scope>NUCLEOTIDE SEQUENCE</scope>
    <source>
        <strain evidence="2">NBRC 15828</strain>
    </source>
</reference>
<keyword evidence="3" id="KW-1185">Reference proteome</keyword>
<dbReference type="EMBL" id="BOOY01000032">
    <property type="protein sequence ID" value="GIJ05240.1"/>
    <property type="molecule type" value="Genomic_DNA"/>
</dbReference>
<keyword evidence="1" id="KW-0472">Membrane</keyword>
<dbReference type="InterPro" id="IPR021737">
    <property type="entry name" value="Phage_phiKZ_Orf197"/>
</dbReference>
<evidence type="ECO:0008006" key="4">
    <source>
        <dbReference type="Google" id="ProtNLM"/>
    </source>
</evidence>
<dbReference type="Pfam" id="PF11750">
    <property type="entry name" value="DUF3307"/>
    <property type="match status" value="1"/>
</dbReference>
<keyword evidence="1" id="KW-0812">Transmembrane</keyword>
<name>A0A8J3YC34_9ACTN</name>
<proteinExistence type="predicted"/>
<accession>A0A8J3YC34</accession>
<keyword evidence="1" id="KW-1133">Transmembrane helix</keyword>